<dbReference type="AlphaFoldDB" id="A0A0R3QKW1"/>
<keyword evidence="1" id="KW-0472">Membrane</keyword>
<reference evidence="2 3" key="2">
    <citation type="submission" date="2018-11" db="EMBL/GenBank/DDBJ databases">
        <authorList>
            <consortium name="Pathogen Informatics"/>
        </authorList>
    </citation>
    <scope>NUCLEOTIDE SEQUENCE [LARGE SCALE GENOMIC DNA]</scope>
</reference>
<protein>
    <submittedName>
        <fullName evidence="2 4">Uncharacterized protein</fullName>
    </submittedName>
</protein>
<sequence>MFISRDVFFPYSVVGPCMYVYCSPSFLLYRISNIITVIVQFK</sequence>
<proteinExistence type="predicted"/>
<accession>A0A0R3QKW1</accession>
<organism evidence="4">
    <name type="scientific">Brugia timori</name>
    <dbReference type="NCBI Taxonomy" id="42155"/>
    <lineage>
        <taxon>Eukaryota</taxon>
        <taxon>Metazoa</taxon>
        <taxon>Ecdysozoa</taxon>
        <taxon>Nematoda</taxon>
        <taxon>Chromadorea</taxon>
        <taxon>Rhabditida</taxon>
        <taxon>Spirurina</taxon>
        <taxon>Spiruromorpha</taxon>
        <taxon>Filarioidea</taxon>
        <taxon>Onchocercidae</taxon>
        <taxon>Brugia</taxon>
    </lineage>
</organism>
<dbReference type="WBParaSite" id="BTMF_0000829101-mRNA-1">
    <property type="protein sequence ID" value="BTMF_0000829101-mRNA-1"/>
    <property type="gene ID" value="BTMF_0000829101"/>
</dbReference>
<evidence type="ECO:0000256" key="1">
    <source>
        <dbReference type="SAM" id="Phobius"/>
    </source>
</evidence>
<keyword evidence="1" id="KW-0812">Transmembrane</keyword>
<reference evidence="4" key="1">
    <citation type="submission" date="2017-02" db="UniProtKB">
        <authorList>
            <consortium name="WormBaseParasite"/>
        </authorList>
    </citation>
    <scope>IDENTIFICATION</scope>
</reference>
<evidence type="ECO:0000313" key="3">
    <source>
        <dbReference type="Proteomes" id="UP000280834"/>
    </source>
</evidence>
<dbReference type="Proteomes" id="UP000280834">
    <property type="component" value="Unassembled WGS sequence"/>
</dbReference>
<dbReference type="EMBL" id="UZAG01015572">
    <property type="protein sequence ID" value="VDO21559.1"/>
    <property type="molecule type" value="Genomic_DNA"/>
</dbReference>
<gene>
    <name evidence="2" type="ORF">BTMF_LOCUS6358</name>
</gene>
<feature type="transmembrane region" description="Helical" evidence="1">
    <location>
        <begin position="18"/>
        <end position="39"/>
    </location>
</feature>
<keyword evidence="3" id="KW-1185">Reference proteome</keyword>
<keyword evidence="1" id="KW-1133">Transmembrane helix</keyword>
<evidence type="ECO:0000313" key="4">
    <source>
        <dbReference type="WBParaSite" id="BTMF_0000829101-mRNA-1"/>
    </source>
</evidence>
<name>A0A0R3QKW1_9BILA</name>
<evidence type="ECO:0000313" key="2">
    <source>
        <dbReference type="EMBL" id="VDO21559.1"/>
    </source>
</evidence>